<comment type="caution">
    <text evidence="5">The sequence shown here is derived from an EMBL/GenBank/DDBJ whole genome shotgun (WGS) entry which is preliminary data.</text>
</comment>
<comment type="similarity">
    <text evidence="1">Belongs to the OPA3 family.</text>
</comment>
<evidence type="ECO:0000313" key="5">
    <source>
        <dbReference type="EMBL" id="KAI1720792.1"/>
    </source>
</evidence>
<dbReference type="AlphaFoldDB" id="A0AAD4RAN7"/>
<reference evidence="5" key="1">
    <citation type="submission" date="2022-01" db="EMBL/GenBank/DDBJ databases">
        <title>Genome Sequence Resource for Two Populations of Ditylenchus destructor, the Migratory Endoparasitic Phytonematode.</title>
        <authorList>
            <person name="Zhang H."/>
            <person name="Lin R."/>
            <person name="Xie B."/>
        </authorList>
    </citation>
    <scope>NUCLEOTIDE SEQUENCE</scope>
    <source>
        <strain evidence="5">BazhouSP</strain>
    </source>
</reference>
<dbReference type="PANTHER" id="PTHR12499">
    <property type="entry name" value="OPTIC ATROPHY 3 PROTEIN OPA3"/>
    <property type="match status" value="1"/>
</dbReference>
<evidence type="ECO:0000256" key="4">
    <source>
        <dbReference type="SAM" id="MobiDB-lite"/>
    </source>
</evidence>
<feature type="compositionally biased region" description="Polar residues" evidence="4">
    <location>
        <begin position="182"/>
        <end position="204"/>
    </location>
</feature>
<dbReference type="Proteomes" id="UP001201812">
    <property type="component" value="Unassembled WGS sequence"/>
</dbReference>
<keyword evidence="2 3" id="KW-0175">Coiled coil</keyword>
<protein>
    <submittedName>
        <fullName evidence="5">Optic atrophy 3 protein (OPA3) domain-containing protein</fullName>
    </submittedName>
</protein>
<feature type="coiled-coil region" evidence="3">
    <location>
        <begin position="112"/>
        <end position="146"/>
    </location>
</feature>
<sequence>MGLPMIQVVMIIARQMSKPVSDQLMRYGRDHPPFRNKVLIPIGRGIVHLSTRIRMKNLGLGSNKEIAEISEHKALEQASEFLQQVVILCYTVGVFYIYYTYTKSNEKEPTTVEDLQRVKEEMGTEIQSLNRRIDILQDEIRNLRTTTSSGWRFFGLFPFHSSKAKGEILRRHSDPALEPASLQPSSSRVETTQTSARENAATSF</sequence>
<evidence type="ECO:0000313" key="6">
    <source>
        <dbReference type="Proteomes" id="UP001201812"/>
    </source>
</evidence>
<accession>A0AAD4RAN7</accession>
<dbReference type="GO" id="GO:0019216">
    <property type="term" value="P:regulation of lipid metabolic process"/>
    <property type="evidence" value="ECO:0007669"/>
    <property type="project" value="TreeGrafter"/>
</dbReference>
<evidence type="ECO:0000256" key="1">
    <source>
        <dbReference type="ARBA" id="ARBA00007584"/>
    </source>
</evidence>
<keyword evidence="6" id="KW-1185">Reference proteome</keyword>
<evidence type="ECO:0000256" key="2">
    <source>
        <dbReference type="ARBA" id="ARBA00023054"/>
    </source>
</evidence>
<feature type="region of interest" description="Disordered" evidence="4">
    <location>
        <begin position="177"/>
        <end position="204"/>
    </location>
</feature>
<dbReference type="Pfam" id="PF07047">
    <property type="entry name" value="OPA3"/>
    <property type="match status" value="1"/>
</dbReference>
<gene>
    <name evidence="5" type="ORF">DdX_05039</name>
</gene>
<evidence type="ECO:0000256" key="3">
    <source>
        <dbReference type="SAM" id="Coils"/>
    </source>
</evidence>
<organism evidence="5 6">
    <name type="scientific">Ditylenchus destructor</name>
    <dbReference type="NCBI Taxonomy" id="166010"/>
    <lineage>
        <taxon>Eukaryota</taxon>
        <taxon>Metazoa</taxon>
        <taxon>Ecdysozoa</taxon>
        <taxon>Nematoda</taxon>
        <taxon>Chromadorea</taxon>
        <taxon>Rhabditida</taxon>
        <taxon>Tylenchina</taxon>
        <taxon>Tylenchomorpha</taxon>
        <taxon>Sphaerularioidea</taxon>
        <taxon>Anguinidae</taxon>
        <taxon>Anguininae</taxon>
        <taxon>Ditylenchus</taxon>
    </lineage>
</organism>
<dbReference type="EMBL" id="JAKKPZ010000005">
    <property type="protein sequence ID" value="KAI1720792.1"/>
    <property type="molecule type" value="Genomic_DNA"/>
</dbReference>
<dbReference type="InterPro" id="IPR010754">
    <property type="entry name" value="OPA3-like"/>
</dbReference>
<name>A0AAD4RAN7_9BILA</name>
<dbReference type="GO" id="GO:0005739">
    <property type="term" value="C:mitochondrion"/>
    <property type="evidence" value="ECO:0007669"/>
    <property type="project" value="TreeGrafter"/>
</dbReference>
<dbReference type="PANTHER" id="PTHR12499:SF0">
    <property type="entry name" value="OPTIC ATROPHY 3 PROTEIN"/>
    <property type="match status" value="1"/>
</dbReference>
<proteinExistence type="inferred from homology"/>